<keyword evidence="13" id="KW-1185">Reference proteome</keyword>
<dbReference type="InterPro" id="IPR008141">
    <property type="entry name" value="Ala_DH"/>
</dbReference>
<reference evidence="12" key="1">
    <citation type="submission" date="2016-01" db="EMBL/GenBank/DDBJ databases">
        <authorList>
            <person name="Mcilroy J.S."/>
            <person name="Karst M S."/>
            <person name="Albertsen M."/>
        </authorList>
    </citation>
    <scope>NUCLEOTIDE SEQUENCE</scope>
    <source>
        <strain evidence="12">Cfx-K</strain>
    </source>
</reference>
<feature type="domain" description="Alanine dehydrogenase/pyridine nucleotide transhydrogenase NAD(H)-binding" evidence="10">
    <location>
        <begin position="148"/>
        <end position="296"/>
    </location>
</feature>
<accession>A0A160T776</accession>
<evidence type="ECO:0000256" key="4">
    <source>
        <dbReference type="ARBA" id="ARBA00023002"/>
    </source>
</evidence>
<dbReference type="SUPFAM" id="SSF52283">
    <property type="entry name" value="Formate/glycerate dehydrogenase catalytic domain-like"/>
    <property type="match status" value="1"/>
</dbReference>
<dbReference type="CDD" id="cd05305">
    <property type="entry name" value="L-AlaDH"/>
    <property type="match status" value="1"/>
</dbReference>
<dbReference type="InterPro" id="IPR007698">
    <property type="entry name" value="AlaDH/PNT_NAD(H)-bd"/>
</dbReference>
<evidence type="ECO:0000256" key="1">
    <source>
        <dbReference type="ARBA" id="ARBA00005206"/>
    </source>
</evidence>
<dbReference type="GO" id="GO:0005886">
    <property type="term" value="C:plasma membrane"/>
    <property type="evidence" value="ECO:0007669"/>
    <property type="project" value="TreeGrafter"/>
</dbReference>
<feature type="active site" description="Proton donor/acceptor" evidence="7">
    <location>
        <position position="95"/>
    </location>
</feature>
<dbReference type="PANTHER" id="PTHR42795">
    <property type="entry name" value="ALANINE DEHYDROGENASE"/>
    <property type="match status" value="1"/>
</dbReference>
<feature type="binding site" evidence="9">
    <location>
        <begin position="297"/>
        <end position="300"/>
    </location>
    <ligand>
        <name>NAD(+)</name>
        <dbReference type="ChEBI" id="CHEBI:57540"/>
    </ligand>
</feature>
<evidence type="ECO:0000259" key="11">
    <source>
        <dbReference type="SMART" id="SM01003"/>
    </source>
</evidence>
<feature type="active site" description="Proton donor/acceptor" evidence="7">
    <location>
        <position position="269"/>
    </location>
</feature>
<dbReference type="InterPro" id="IPR008143">
    <property type="entry name" value="Ala_DH/PNT_CS2"/>
</dbReference>
<evidence type="ECO:0000259" key="10">
    <source>
        <dbReference type="SMART" id="SM01002"/>
    </source>
</evidence>
<feature type="domain" description="Alanine dehydrogenase/pyridine nucleotide transhydrogenase N-terminal" evidence="11">
    <location>
        <begin position="4"/>
        <end position="136"/>
    </location>
</feature>
<dbReference type="PROSITE" id="PS00837">
    <property type="entry name" value="ALADH_PNT_2"/>
    <property type="match status" value="1"/>
</dbReference>
<name>A0A160T776_9CHLR</name>
<evidence type="ECO:0000313" key="12">
    <source>
        <dbReference type="EMBL" id="CUS05469.2"/>
    </source>
</evidence>
<dbReference type="SUPFAM" id="SSF51735">
    <property type="entry name" value="NAD(P)-binding Rossmann-fold domains"/>
    <property type="match status" value="1"/>
</dbReference>
<comment type="pathway">
    <text evidence="1">Amino-acid degradation; L-alanine degradation via dehydrogenase pathway; NH(3) and pyruvate from L-alanine: step 1/1.</text>
</comment>
<dbReference type="PANTHER" id="PTHR42795:SF1">
    <property type="entry name" value="ALANINE DEHYDROGENASE"/>
    <property type="match status" value="1"/>
</dbReference>
<organism evidence="12 13">
    <name type="scientific">Candidatus Promineifilum breve</name>
    <dbReference type="NCBI Taxonomy" id="1806508"/>
    <lineage>
        <taxon>Bacteria</taxon>
        <taxon>Bacillati</taxon>
        <taxon>Chloroflexota</taxon>
        <taxon>Ardenticatenia</taxon>
        <taxon>Candidatus Promineifilales</taxon>
        <taxon>Candidatus Promineifilaceae</taxon>
        <taxon>Candidatus Promineifilum</taxon>
    </lineage>
</organism>
<feature type="binding site" evidence="9">
    <location>
        <position position="202"/>
    </location>
    <ligand>
        <name>NAD(+)</name>
        <dbReference type="ChEBI" id="CHEBI:57540"/>
    </ligand>
</feature>
<comment type="catalytic activity">
    <reaction evidence="6">
        <text>L-alanine + NAD(+) + H2O = pyruvate + NH4(+) + NADH + H(+)</text>
        <dbReference type="Rhea" id="RHEA:18405"/>
        <dbReference type="ChEBI" id="CHEBI:15361"/>
        <dbReference type="ChEBI" id="CHEBI:15377"/>
        <dbReference type="ChEBI" id="CHEBI:15378"/>
        <dbReference type="ChEBI" id="CHEBI:28938"/>
        <dbReference type="ChEBI" id="CHEBI:57540"/>
        <dbReference type="ChEBI" id="CHEBI:57945"/>
        <dbReference type="ChEBI" id="CHEBI:57972"/>
        <dbReference type="EC" id="1.4.1.1"/>
    </reaction>
</comment>
<evidence type="ECO:0000256" key="7">
    <source>
        <dbReference type="PIRSR" id="PIRSR000183-1"/>
    </source>
</evidence>
<dbReference type="EC" id="1.4.1.1" evidence="3 6"/>
<dbReference type="GO" id="GO:0000286">
    <property type="term" value="F:alanine dehydrogenase activity"/>
    <property type="evidence" value="ECO:0007669"/>
    <property type="project" value="UniProtKB-UniRule"/>
</dbReference>
<dbReference type="GO" id="GO:0042853">
    <property type="term" value="P:L-alanine catabolic process"/>
    <property type="evidence" value="ECO:0007669"/>
    <property type="project" value="UniProtKB-UniPathway"/>
</dbReference>
<dbReference type="SMART" id="SM01003">
    <property type="entry name" value="AlaDh_PNT_N"/>
    <property type="match status" value="1"/>
</dbReference>
<evidence type="ECO:0000256" key="8">
    <source>
        <dbReference type="PIRSR" id="PIRSR000183-2"/>
    </source>
</evidence>
<proteinExistence type="inferred from homology"/>
<dbReference type="SMART" id="SM01002">
    <property type="entry name" value="AlaDh_PNT_C"/>
    <property type="match status" value="1"/>
</dbReference>
<feature type="binding site" evidence="9">
    <location>
        <position position="197"/>
    </location>
    <ligand>
        <name>NAD(+)</name>
        <dbReference type="ChEBI" id="CHEBI:57540"/>
    </ligand>
</feature>
<dbReference type="EMBL" id="LN890655">
    <property type="protein sequence ID" value="CUS05469.2"/>
    <property type="molecule type" value="Genomic_DNA"/>
</dbReference>
<gene>
    <name evidence="12" type="primary">ald</name>
    <name evidence="12" type="ORF">CFX0092_A3591</name>
</gene>
<dbReference type="InterPro" id="IPR036291">
    <property type="entry name" value="NAD(P)-bd_dom_sf"/>
</dbReference>
<evidence type="ECO:0000313" key="13">
    <source>
        <dbReference type="Proteomes" id="UP000215027"/>
    </source>
</evidence>
<feature type="binding site" evidence="8">
    <location>
        <position position="15"/>
    </location>
    <ligand>
        <name>substrate</name>
    </ligand>
</feature>
<sequence>MLVGVPKEIKDNEYRVAMTPAGVQQLVEQGHTVLVETTAGDGSRFTDDQYTRVGAKIVPTAADAWGAEMVIKVKEPIAVEYPLLRSDLVLFTYLHLAAEEKLTKAMVDSGVTGIAYETVEARDGSLPLLTPMSEVAGRMAVQVGAHFLERSHLGRGMLLGGVAGVPGANVVVIGGGVVGTNSAHIALGMGANVTILDTNLDRLRFLDHVLHGRLTTVASNSYNIAEAVRTADLVIGGVLIKGARAPRLVTREMISTMNPGSVIADVAVDQGGCVETIHATTHSDPVYIVDGVVHYGVANMPGAVPRTSTFALSNATLPYVLRLARLGAEEAMAEDDGLMKGLNTYRGQVTYQAVADYFGLAYTPYEA</sequence>
<protein>
    <recommendedName>
        <fullName evidence="3 6">Alanine dehydrogenase</fullName>
        <ecNumber evidence="3 6">1.4.1.1</ecNumber>
    </recommendedName>
</protein>
<evidence type="ECO:0000256" key="6">
    <source>
        <dbReference type="PIRNR" id="PIRNR000183"/>
    </source>
</evidence>
<dbReference type="InterPro" id="IPR008142">
    <property type="entry name" value="AlaDH/PNT_CS1"/>
</dbReference>
<dbReference type="Proteomes" id="UP000215027">
    <property type="component" value="Chromosome I"/>
</dbReference>
<dbReference type="PIRSF" id="PIRSF000183">
    <property type="entry name" value="Alanine_dh"/>
    <property type="match status" value="1"/>
</dbReference>
<evidence type="ECO:0000256" key="5">
    <source>
        <dbReference type="ARBA" id="ARBA00023027"/>
    </source>
</evidence>
<evidence type="ECO:0000256" key="9">
    <source>
        <dbReference type="PIRSR" id="PIRSR000183-3"/>
    </source>
</evidence>
<feature type="binding site" evidence="9">
    <location>
        <begin position="238"/>
        <end position="239"/>
    </location>
    <ligand>
        <name>NAD(+)</name>
        <dbReference type="ChEBI" id="CHEBI:57540"/>
    </ligand>
</feature>
<dbReference type="Pfam" id="PF05222">
    <property type="entry name" value="AlaDh_PNT_N"/>
    <property type="match status" value="1"/>
</dbReference>
<comment type="similarity">
    <text evidence="2 6">Belongs to the AlaDH/PNT family.</text>
</comment>
<dbReference type="GO" id="GO:0000166">
    <property type="term" value="F:nucleotide binding"/>
    <property type="evidence" value="ECO:0007669"/>
    <property type="project" value="UniProtKB-KW"/>
</dbReference>
<dbReference type="Gene3D" id="3.40.50.720">
    <property type="entry name" value="NAD(P)-binding Rossmann-like Domain"/>
    <property type="match status" value="2"/>
</dbReference>
<dbReference type="InterPro" id="IPR007886">
    <property type="entry name" value="AlaDH/PNT_N"/>
</dbReference>
<feature type="binding site" evidence="9">
    <location>
        <position position="133"/>
    </location>
    <ligand>
        <name>NAD(+)</name>
        <dbReference type="ChEBI" id="CHEBI:57540"/>
    </ligand>
</feature>
<dbReference type="KEGG" id="pbf:CFX0092_A3591"/>
<keyword evidence="9" id="KW-0547">Nucleotide-binding</keyword>
<keyword evidence="5 6" id="KW-0520">NAD</keyword>
<dbReference type="OrthoDB" id="9804592at2"/>
<dbReference type="FunFam" id="3.40.50.720:FF:000049">
    <property type="entry name" value="Alanine dehydrogenase"/>
    <property type="match status" value="1"/>
</dbReference>
<dbReference type="RefSeq" id="WP_095044679.1">
    <property type="nucleotide sequence ID" value="NZ_LN890655.1"/>
</dbReference>
<dbReference type="NCBIfam" id="TIGR00518">
    <property type="entry name" value="alaDH"/>
    <property type="match status" value="1"/>
</dbReference>
<feature type="binding site" evidence="9">
    <location>
        <begin position="266"/>
        <end position="269"/>
    </location>
    <ligand>
        <name>NAD(+)</name>
        <dbReference type="ChEBI" id="CHEBI:57540"/>
    </ligand>
</feature>
<dbReference type="UniPathway" id="UPA00527">
    <property type="reaction ID" value="UER00585"/>
</dbReference>
<dbReference type="PROSITE" id="PS00836">
    <property type="entry name" value="ALADH_PNT_1"/>
    <property type="match status" value="1"/>
</dbReference>
<feature type="binding site" evidence="9">
    <location>
        <position position="219"/>
    </location>
    <ligand>
        <name>NAD(+)</name>
        <dbReference type="ChEBI" id="CHEBI:57540"/>
    </ligand>
</feature>
<evidence type="ECO:0000256" key="2">
    <source>
        <dbReference type="ARBA" id="ARBA00005689"/>
    </source>
</evidence>
<keyword evidence="4 6" id="KW-0560">Oxidoreductase</keyword>
<dbReference type="AlphaFoldDB" id="A0A160T776"/>
<dbReference type="Pfam" id="PF01262">
    <property type="entry name" value="AlaDh_PNT_C"/>
    <property type="match status" value="1"/>
</dbReference>
<evidence type="ECO:0000256" key="3">
    <source>
        <dbReference type="ARBA" id="ARBA00012897"/>
    </source>
</evidence>
<feature type="binding site" evidence="8">
    <location>
        <position position="74"/>
    </location>
    <ligand>
        <name>substrate</name>
    </ligand>
</feature>